<protein>
    <submittedName>
        <fullName evidence="1">Pyridoxamine 5'-phosphate oxidase family protein</fullName>
    </submittedName>
</protein>
<dbReference type="InterPro" id="IPR012349">
    <property type="entry name" value="Split_barrel_FMN-bd"/>
</dbReference>
<reference evidence="1" key="1">
    <citation type="submission" date="2020-08" db="EMBL/GenBank/DDBJ databases">
        <title>Genome public.</title>
        <authorList>
            <person name="Liu C."/>
            <person name="Sun Q."/>
        </authorList>
    </citation>
    <scope>NUCLEOTIDE SEQUENCE</scope>
    <source>
        <strain evidence="1">NSJ-44</strain>
    </source>
</reference>
<dbReference type="Pfam" id="PF12900">
    <property type="entry name" value="Pyridox_ox_2"/>
    <property type="match status" value="1"/>
</dbReference>
<sequence length="161" mass="17792">MGADRRRLDGPACRKVLAQGRWGTLCTASRDGAPYGVPLNYVFVPDEDAIYCHCAPVGRKLRNIAENPRVSFAVVGWEQLVPERFITNFASVMVEGQARLVMDADEKRRALLALCGALAPGQPRRDAVIARYLQSVVIIRIDIVSVTGRENRDDQGLRAND</sequence>
<accession>A0A926HMC1</accession>
<proteinExistence type="predicted"/>
<dbReference type="PANTHER" id="PTHR34071">
    <property type="entry name" value="5-NITROIMIDAZOLE ANTIBIOTICS RESISTANCE PROTEIN, NIMA-FAMILY-RELATED PROTEIN-RELATED"/>
    <property type="match status" value="1"/>
</dbReference>
<dbReference type="EMBL" id="JACRSO010000001">
    <property type="protein sequence ID" value="MBC8528455.1"/>
    <property type="molecule type" value="Genomic_DNA"/>
</dbReference>
<dbReference type="PANTHER" id="PTHR34071:SF2">
    <property type="entry name" value="FLAVIN-NUCLEOTIDE-BINDING PROTEIN"/>
    <property type="match status" value="1"/>
</dbReference>
<dbReference type="RefSeq" id="WP_249284461.1">
    <property type="nucleotide sequence ID" value="NZ_JACRSO010000001.1"/>
</dbReference>
<dbReference type="Proteomes" id="UP000654279">
    <property type="component" value="Unassembled WGS sequence"/>
</dbReference>
<evidence type="ECO:0000313" key="1">
    <source>
        <dbReference type="EMBL" id="MBC8528455.1"/>
    </source>
</evidence>
<gene>
    <name evidence="1" type="ORF">H8699_03270</name>
</gene>
<keyword evidence="2" id="KW-1185">Reference proteome</keyword>
<name>A0A926HMC1_9FIRM</name>
<organism evidence="1 2">
    <name type="scientific">Luoshenia tenuis</name>
    <dbReference type="NCBI Taxonomy" id="2763654"/>
    <lineage>
        <taxon>Bacteria</taxon>
        <taxon>Bacillati</taxon>
        <taxon>Bacillota</taxon>
        <taxon>Clostridia</taxon>
        <taxon>Christensenellales</taxon>
        <taxon>Christensenellaceae</taxon>
        <taxon>Luoshenia</taxon>
    </lineage>
</organism>
<dbReference type="AlphaFoldDB" id="A0A926HMC1"/>
<dbReference type="SUPFAM" id="SSF50475">
    <property type="entry name" value="FMN-binding split barrel"/>
    <property type="match status" value="1"/>
</dbReference>
<dbReference type="Gene3D" id="2.30.110.10">
    <property type="entry name" value="Electron Transport, Fmn-binding Protein, Chain A"/>
    <property type="match status" value="1"/>
</dbReference>
<dbReference type="InterPro" id="IPR024747">
    <property type="entry name" value="Pyridox_Oxase-rel"/>
</dbReference>
<evidence type="ECO:0000313" key="2">
    <source>
        <dbReference type="Proteomes" id="UP000654279"/>
    </source>
</evidence>
<comment type="caution">
    <text evidence="1">The sequence shown here is derived from an EMBL/GenBank/DDBJ whole genome shotgun (WGS) entry which is preliminary data.</text>
</comment>